<dbReference type="OrthoDB" id="362002at2759"/>
<evidence type="ECO:0008006" key="4">
    <source>
        <dbReference type="Google" id="ProtNLM"/>
    </source>
</evidence>
<dbReference type="EMBL" id="ACOU01000003">
    <property type="protein sequence ID" value="EKX73354.1"/>
    <property type="molecule type" value="Genomic_DNA"/>
</dbReference>
<feature type="region of interest" description="Disordered" evidence="1">
    <location>
        <begin position="117"/>
        <end position="152"/>
    </location>
</feature>
<evidence type="ECO:0000313" key="2">
    <source>
        <dbReference type="EMBL" id="EKX73354.1"/>
    </source>
</evidence>
<dbReference type="RefSeq" id="XP_004832806.1">
    <property type="nucleotide sequence ID" value="XM_004832749.1"/>
</dbReference>
<organism evidence="2 3">
    <name type="scientific">Theileria equi strain WA</name>
    <dbReference type="NCBI Taxonomy" id="1537102"/>
    <lineage>
        <taxon>Eukaryota</taxon>
        <taxon>Sar</taxon>
        <taxon>Alveolata</taxon>
        <taxon>Apicomplexa</taxon>
        <taxon>Aconoidasida</taxon>
        <taxon>Piroplasmida</taxon>
        <taxon>Theileriidae</taxon>
        <taxon>Theileria</taxon>
    </lineage>
</organism>
<dbReference type="AlphaFoldDB" id="L1LDK8"/>
<dbReference type="GeneID" id="15802961"/>
<evidence type="ECO:0000256" key="1">
    <source>
        <dbReference type="SAM" id="MobiDB-lite"/>
    </source>
</evidence>
<protein>
    <recommendedName>
        <fullName evidence="4">rRNA-processing protein FYV7</fullName>
    </recommendedName>
</protein>
<dbReference type="InterPro" id="IPR013730">
    <property type="entry name" value="Fyv7/TAP26"/>
</dbReference>
<gene>
    <name evidence="2" type="ORF">BEWA_054100</name>
</gene>
<comment type="caution">
    <text evidence="2">The sequence shown here is derived from an EMBL/GenBank/DDBJ whole genome shotgun (WGS) entry which is preliminary data.</text>
</comment>
<dbReference type="eggNOG" id="ENOG502TNAN">
    <property type="taxonomic scope" value="Eukaryota"/>
</dbReference>
<feature type="compositionally biased region" description="Basic and acidic residues" evidence="1">
    <location>
        <begin position="184"/>
        <end position="195"/>
    </location>
</feature>
<dbReference type="KEGG" id="beq:BEWA_054100"/>
<name>L1LDK8_THEEQ</name>
<sequence>MKKVKGYGVYWAGHIKNKSIARKNKQYIKDQRYLSVYKKLIKDKKEEDTGLHTDGSGAPSKSTDTRTNDRVVDDGQNGHIEATSPSCEESRVDNSPGEQSVTIKPQIESVYLYDGDEEQPEVVNEQTETSTVEDGETKERKRTEKTPKGIYAKALKKRQELEKEKQKRENERIEEIKRRKKEIREKKQQRYERHRLLGTKTKKGQPIMANVVKFLMKKHVK</sequence>
<reference evidence="2 3" key="1">
    <citation type="journal article" date="2012" name="BMC Genomics">
        <title>Comparative genomic analysis and phylogenetic position of Theileria equi.</title>
        <authorList>
            <person name="Kappmeyer L.S."/>
            <person name="Thiagarajan M."/>
            <person name="Herndon D.R."/>
            <person name="Ramsay J.D."/>
            <person name="Caler E."/>
            <person name="Djikeng A."/>
            <person name="Gillespie J.J."/>
            <person name="Lau A.O."/>
            <person name="Roalson E.H."/>
            <person name="Silva J.C."/>
            <person name="Silva M.G."/>
            <person name="Suarez C.E."/>
            <person name="Ueti M.W."/>
            <person name="Nene V.M."/>
            <person name="Mealey R.H."/>
            <person name="Knowles D.P."/>
            <person name="Brayton K.A."/>
        </authorList>
    </citation>
    <scope>NUCLEOTIDE SEQUENCE [LARGE SCALE GENOMIC DNA]</scope>
    <source>
        <strain evidence="2 3">WA</strain>
    </source>
</reference>
<feature type="compositionally biased region" description="Basic and acidic residues" evidence="1">
    <location>
        <begin position="135"/>
        <end position="147"/>
    </location>
</feature>
<dbReference type="VEuPathDB" id="PiroplasmaDB:BEWA_054100"/>
<feature type="compositionally biased region" description="Basic and acidic residues" evidence="1">
    <location>
        <begin position="63"/>
        <end position="73"/>
    </location>
</feature>
<keyword evidence="3" id="KW-1185">Reference proteome</keyword>
<feature type="region of interest" description="Disordered" evidence="1">
    <location>
        <begin position="44"/>
        <end position="105"/>
    </location>
</feature>
<dbReference type="Proteomes" id="UP000031512">
    <property type="component" value="Unassembled WGS sequence"/>
</dbReference>
<evidence type="ECO:0000313" key="3">
    <source>
        <dbReference type="Proteomes" id="UP000031512"/>
    </source>
</evidence>
<proteinExistence type="predicted"/>
<accession>L1LDK8</accession>
<feature type="region of interest" description="Disordered" evidence="1">
    <location>
        <begin position="184"/>
        <end position="204"/>
    </location>
</feature>
<dbReference type="Pfam" id="PF08524">
    <property type="entry name" value="rRNA_processing"/>
    <property type="match status" value="1"/>
</dbReference>